<dbReference type="PROSITE" id="PS00107">
    <property type="entry name" value="PROTEIN_KINASE_ATP"/>
    <property type="match status" value="1"/>
</dbReference>
<evidence type="ECO:0000256" key="4">
    <source>
        <dbReference type="ARBA" id="ARBA00022741"/>
    </source>
</evidence>
<dbReference type="Gene3D" id="3.30.200.20">
    <property type="entry name" value="Phosphorylase Kinase, domain 1"/>
    <property type="match status" value="1"/>
</dbReference>
<keyword evidence="3" id="KW-0808">Transferase</keyword>
<evidence type="ECO:0000259" key="9">
    <source>
        <dbReference type="PROSITE" id="PS50011"/>
    </source>
</evidence>
<feature type="domain" description="FHA" evidence="8">
    <location>
        <begin position="366"/>
        <end position="430"/>
    </location>
</feature>
<keyword evidence="6 7" id="KW-0067">ATP-binding</keyword>
<dbReference type="CDD" id="cd00060">
    <property type="entry name" value="FHA"/>
    <property type="match status" value="1"/>
</dbReference>
<dbReference type="EMBL" id="JAZGLY010000007">
    <property type="protein sequence ID" value="MEE6187887.1"/>
    <property type="molecule type" value="Genomic_DNA"/>
</dbReference>
<evidence type="ECO:0000256" key="6">
    <source>
        <dbReference type="ARBA" id="ARBA00022840"/>
    </source>
</evidence>
<protein>
    <recommendedName>
        <fullName evidence="2">non-specific serine/threonine protein kinase</fullName>
        <ecNumber evidence="2">2.7.11.1</ecNumber>
    </recommendedName>
</protein>
<feature type="binding site" evidence="7">
    <location>
        <position position="37"/>
    </location>
    <ligand>
        <name>ATP</name>
        <dbReference type="ChEBI" id="CHEBI:30616"/>
    </ligand>
</feature>
<evidence type="ECO:0000256" key="5">
    <source>
        <dbReference type="ARBA" id="ARBA00022777"/>
    </source>
</evidence>
<dbReference type="InterPro" id="IPR017441">
    <property type="entry name" value="Protein_kinase_ATP_BS"/>
</dbReference>
<reference evidence="10 11" key="1">
    <citation type="submission" date="2024-01" db="EMBL/GenBank/DDBJ databases">
        <title>Niabella digestum sp. nov., isolated from waste digestion system.</title>
        <authorList>
            <person name="Zhang L."/>
        </authorList>
    </citation>
    <scope>NUCLEOTIDE SEQUENCE [LARGE SCALE GENOMIC DNA]</scope>
    <source>
        <strain evidence="10 11">A18</strain>
    </source>
</reference>
<sequence length="462" mass="53171">MRELVSSYDILKVLGHGGFSAVFKARRKTDQKIVALKQLDITIENESQKEYKDFKEEVDILKKLDHPNIVKVYGEYILDHKPSLEMEYIEGETLETLLKQEKYFSIDETLSIIEQIADALNYCHHYYLRGDAKHTDSVILKRNVVIHNDINPKNILRTTNADGSYRYVLIDFGLSFTDPDAVRHSKKEEGMAEYKAPEKWTGAIVDTPSDIYSFGIVIYELLTGSVPFPVKDYKQYRDMLLLEEKHKTAAIPDICEQRMHAIREKEGMDADTTVECDIPEWLELLVQKCLEKNPQNRFKTGRELSKFYYDALEGNIEIPKTPKSIEPVIDIDPDAPSPTPLSQAYLEVVPNFLTGAQHYFIEKELTTIGRWHDSAVTPLADFAIKTADKFISKNHCQIIRERNNASGTDIYYLTDTVPSKNGTFYNTDKNTSRLEPHNRVVLKEGDFFWIGNTQIIFHTGRE</sequence>
<dbReference type="InterPro" id="IPR050660">
    <property type="entry name" value="NEK_Ser/Thr_kinase"/>
</dbReference>
<dbReference type="EC" id="2.7.11.1" evidence="2"/>
<dbReference type="InterPro" id="IPR000719">
    <property type="entry name" value="Prot_kinase_dom"/>
</dbReference>
<evidence type="ECO:0000256" key="1">
    <source>
        <dbReference type="ARBA" id="ARBA00010886"/>
    </source>
</evidence>
<evidence type="ECO:0000256" key="3">
    <source>
        <dbReference type="ARBA" id="ARBA00022679"/>
    </source>
</evidence>
<dbReference type="InterPro" id="IPR008984">
    <property type="entry name" value="SMAD_FHA_dom_sf"/>
</dbReference>
<dbReference type="InterPro" id="IPR011009">
    <property type="entry name" value="Kinase-like_dom_sf"/>
</dbReference>
<dbReference type="InterPro" id="IPR000253">
    <property type="entry name" value="FHA_dom"/>
</dbReference>
<dbReference type="Pfam" id="PF00069">
    <property type="entry name" value="Pkinase"/>
    <property type="match status" value="1"/>
</dbReference>
<dbReference type="Gene3D" id="1.10.510.10">
    <property type="entry name" value="Transferase(Phosphotransferase) domain 1"/>
    <property type="match status" value="1"/>
</dbReference>
<accession>A0ABU7RIW1</accession>
<feature type="domain" description="Protein kinase" evidence="9">
    <location>
        <begin position="8"/>
        <end position="309"/>
    </location>
</feature>
<dbReference type="PANTHER" id="PTHR43671:SF13">
    <property type="entry name" value="SERINE_THREONINE-PROTEIN KINASE NEK2"/>
    <property type="match status" value="1"/>
</dbReference>
<evidence type="ECO:0000313" key="11">
    <source>
        <dbReference type="Proteomes" id="UP001357452"/>
    </source>
</evidence>
<dbReference type="Proteomes" id="UP001357452">
    <property type="component" value="Unassembled WGS sequence"/>
</dbReference>
<dbReference type="RefSeq" id="WP_330975293.1">
    <property type="nucleotide sequence ID" value="NZ_JAZGLY010000007.1"/>
</dbReference>
<dbReference type="PROSITE" id="PS50006">
    <property type="entry name" value="FHA_DOMAIN"/>
    <property type="match status" value="1"/>
</dbReference>
<proteinExistence type="inferred from homology"/>
<gene>
    <name evidence="10" type="ORF">V2H41_11450</name>
</gene>
<comment type="similarity">
    <text evidence="1">Belongs to the protein kinase superfamily. NEK Ser/Thr protein kinase family. NIMA subfamily.</text>
</comment>
<keyword evidence="11" id="KW-1185">Reference proteome</keyword>
<dbReference type="SUPFAM" id="SSF56112">
    <property type="entry name" value="Protein kinase-like (PK-like)"/>
    <property type="match status" value="1"/>
</dbReference>
<comment type="caution">
    <text evidence="10">The sequence shown here is derived from an EMBL/GenBank/DDBJ whole genome shotgun (WGS) entry which is preliminary data.</text>
</comment>
<keyword evidence="5 10" id="KW-0418">Kinase</keyword>
<dbReference type="PANTHER" id="PTHR43671">
    <property type="entry name" value="SERINE/THREONINE-PROTEIN KINASE NEK"/>
    <property type="match status" value="1"/>
</dbReference>
<name>A0ABU7RIW1_9BACT</name>
<dbReference type="Gene3D" id="2.60.200.20">
    <property type="match status" value="1"/>
</dbReference>
<keyword evidence="4 7" id="KW-0547">Nucleotide-binding</keyword>
<dbReference type="GO" id="GO:0016301">
    <property type="term" value="F:kinase activity"/>
    <property type="evidence" value="ECO:0007669"/>
    <property type="project" value="UniProtKB-KW"/>
</dbReference>
<dbReference type="CDD" id="cd14014">
    <property type="entry name" value="STKc_PknB_like"/>
    <property type="match status" value="1"/>
</dbReference>
<evidence type="ECO:0000256" key="2">
    <source>
        <dbReference type="ARBA" id="ARBA00012513"/>
    </source>
</evidence>
<dbReference type="SUPFAM" id="SSF49879">
    <property type="entry name" value="SMAD/FHA domain"/>
    <property type="match status" value="1"/>
</dbReference>
<dbReference type="PROSITE" id="PS50011">
    <property type="entry name" value="PROTEIN_KINASE_DOM"/>
    <property type="match status" value="1"/>
</dbReference>
<dbReference type="Pfam" id="PF00498">
    <property type="entry name" value="FHA"/>
    <property type="match status" value="1"/>
</dbReference>
<evidence type="ECO:0000313" key="10">
    <source>
        <dbReference type="EMBL" id="MEE6187887.1"/>
    </source>
</evidence>
<evidence type="ECO:0000259" key="8">
    <source>
        <dbReference type="PROSITE" id="PS50006"/>
    </source>
</evidence>
<organism evidence="10 11">
    <name type="scientific">Niabella digestorum</name>
    <dbReference type="NCBI Taxonomy" id="3117701"/>
    <lineage>
        <taxon>Bacteria</taxon>
        <taxon>Pseudomonadati</taxon>
        <taxon>Bacteroidota</taxon>
        <taxon>Chitinophagia</taxon>
        <taxon>Chitinophagales</taxon>
        <taxon>Chitinophagaceae</taxon>
        <taxon>Niabella</taxon>
    </lineage>
</organism>
<evidence type="ECO:0000256" key="7">
    <source>
        <dbReference type="PROSITE-ProRule" id="PRU10141"/>
    </source>
</evidence>